<dbReference type="GO" id="GO:0043531">
    <property type="term" value="F:ADP binding"/>
    <property type="evidence" value="ECO:0007669"/>
    <property type="project" value="InterPro"/>
</dbReference>
<gene>
    <name evidence="3" type="ORF">PV08_01940</name>
</gene>
<protein>
    <recommendedName>
        <fullName evidence="2">NB-ARC domain-containing protein</fullName>
    </recommendedName>
</protein>
<dbReference type="Gene3D" id="1.25.40.10">
    <property type="entry name" value="Tetratricopeptide repeat domain"/>
    <property type="match status" value="2"/>
</dbReference>
<feature type="region of interest" description="Disordered" evidence="1">
    <location>
        <begin position="255"/>
        <end position="315"/>
    </location>
</feature>
<dbReference type="PANTHER" id="PTHR46082">
    <property type="entry name" value="ATP/GTP-BINDING PROTEIN-RELATED"/>
    <property type="match status" value="1"/>
</dbReference>
<dbReference type="Proteomes" id="UP000053328">
    <property type="component" value="Unassembled WGS sequence"/>
</dbReference>
<dbReference type="GeneID" id="27329023"/>
<reference evidence="3 4" key="1">
    <citation type="submission" date="2015-01" db="EMBL/GenBank/DDBJ databases">
        <title>The Genome Sequence of Exophiala spinifera CBS89968.</title>
        <authorList>
            <consortium name="The Broad Institute Genomics Platform"/>
            <person name="Cuomo C."/>
            <person name="de Hoog S."/>
            <person name="Gorbushina A."/>
            <person name="Stielow B."/>
            <person name="Teixiera M."/>
            <person name="Abouelleil A."/>
            <person name="Chapman S.B."/>
            <person name="Priest M."/>
            <person name="Young S.K."/>
            <person name="Wortman J."/>
            <person name="Nusbaum C."/>
            <person name="Birren B."/>
        </authorList>
    </citation>
    <scope>NUCLEOTIDE SEQUENCE [LARGE SCALE GENOMIC DNA]</scope>
    <source>
        <strain evidence="3 4">CBS 89968</strain>
    </source>
</reference>
<proteinExistence type="predicted"/>
<evidence type="ECO:0000256" key="1">
    <source>
        <dbReference type="SAM" id="MobiDB-lite"/>
    </source>
</evidence>
<dbReference type="HOGENOM" id="CLU_243056_0_0_1"/>
<dbReference type="SMART" id="SM00028">
    <property type="entry name" value="TPR"/>
    <property type="match status" value="4"/>
</dbReference>
<accession>A0A0D2BSF2</accession>
<feature type="compositionally biased region" description="Polar residues" evidence="1">
    <location>
        <begin position="96"/>
        <end position="105"/>
    </location>
</feature>
<dbReference type="Pfam" id="PF13424">
    <property type="entry name" value="TPR_12"/>
    <property type="match status" value="2"/>
</dbReference>
<dbReference type="InterPro" id="IPR035994">
    <property type="entry name" value="Nucleoside_phosphorylase_sf"/>
</dbReference>
<dbReference type="Pfam" id="PF13374">
    <property type="entry name" value="TPR_10"/>
    <property type="match status" value="2"/>
</dbReference>
<dbReference type="SUPFAM" id="SSF48452">
    <property type="entry name" value="TPR-like"/>
    <property type="match status" value="2"/>
</dbReference>
<dbReference type="InterPro" id="IPR053137">
    <property type="entry name" value="NLR-like"/>
</dbReference>
<dbReference type="InterPro" id="IPR011990">
    <property type="entry name" value="TPR-like_helical_dom_sf"/>
</dbReference>
<name>A0A0D2BSF2_9EURO</name>
<sequence>MNKLIDETFPIRATTRVCRQRFRDCASQPLLAQGHWAENRLSEFNRWDSGVGASANNSNSLDKRLERNLSAHKVVLGALAVLAVWITKCSELAEGTTSVTSPTDSLSHRPAQASALSSEPNTERSETSTLSEAKGKVEGLLKSLADLAIAIRRAGTVSRLRRADRTFDGHKDKYQELSEHLEFILRVSEFPRFIQPTSSETSAGDDTGEIDVRSALIQLRGRDASLRIEQQILVLANLKRHHRFLFYRGRQKQLLPEQPPKGQSLPFQLRSPLPDPSLRPHHIEERAEIPSQVSTDAHVRVPPAQSQQYSVGTTNKASDYAPSLSLEKDVQVTQPKVAATTIALRADYPKPPRDNTKCPYCLIPLESEAEDLSQWKKHASEDLQPYTCYLPICPQDHPFFSTFGAWKAHVTSNEHRQFEGWTCLLCNFSSKPTEESAFLDHIRDDHANAIAEEAMIDFATMCRRYNVPTLDRCPVCSTLEKDWGVRKSKDRNFDRDATSFLEHLGQCLHSFSLRVLPETEPEKANNETGQKLTEVSHFEDRSWPSGSLRVSHHTDGGLTETDLAVFSEVKSNNQVDNLVSIQTWLALLEETSFEEEKAAAHESQIELTPQQKRSLMFFSFADKILHDMAKADEVFMDAARLDTPSSREEYRIACFCSTEVELRAAWEMLEERHPPLPTNQNRIDYALGKLGGHNVVIVSLPSTPSLRPTELSEEFPALRFYFFVGLAGGVPRGKNGDDIRLGDVVIAYPVGTSSGVVKLVLGDNSTRVQRVLRPLPAVLRQNIELLAGDSLRMGSRVSKILSEMVQKRPEMEGEYSFPGLSHDRLFQADYPHSGAGDCQNCDKNKIIERHERRLRSPMLHYGTIGLTSHLLEDAIRRDSVTQLADVKCIGMDTGWQLIKFPTALVICGISDYADSHKNARWQPYAAASAVAYLKELLSIISPAMVEYSLVVADVLFLFLTFEIGLCLFDAPMLEDRFRVNRRSEIEQIANLLKHETTPLSPKYLAVAGPEGTGKTQLAIAYAERYQQRYTSILWLDASSEQRLGLSIRRCVDLILSRGATNNMNEPEIRNCFFEWLERSDNGRWLLIFDDYKDDLFYGAQLVSYFQGVAHGSILVTARNQEQGIGQSILLRSMGSEDEGAKVLLRRGAFAGIKICPITVHYGSLEVARAVRVLGGRLFCLAIAGAFVSQAYLTFSLYSNLVQERLGVHRRYPANIANRTIAVLDISFEYMQKRFPHAAQLISFFGYLDRHDIWFELLQSCRHHDQPQWFSELVNDRSRFGEAMRSLIQFGLVEMSHQTGSYSLHSCVYDWVLNKLNREIDEQQYWLALDCVVSSRADVWLTTYHERLISHATWLAHDRFQVLIKHAPRESIKMAKKVYLTVLSSYETMLPGVWDDPENARVTRRLVELYSNQNKVHAAGEIYERALRWYANTLGEHHPESLSAMSDYGSFCLDHDQLERAEGLFRKVLVGYEKTRGPDDLSTLDSMKSLASICNRRSKYNEAKEMYQKALSGYEKTLGAHHAATLLTMLDLAKICRDMDELDEGEALCTQAILALEKTQGEESPQTIPVMTLLGDIYREQGDTDLAAGMYWQTFALSGKALGPDHPSTLSVRVALGNILFGQNNLDQAEEMYSSALKGYEKTHGAAARTTLDAVLKLSMVYRGQKRIKEACEMARRALEGYEKILGPEAAETREIASVLKDLTLTVT</sequence>
<dbReference type="InterPro" id="IPR027417">
    <property type="entry name" value="P-loop_NTPase"/>
</dbReference>
<dbReference type="EMBL" id="KN847492">
    <property type="protein sequence ID" value="KIW21360.1"/>
    <property type="molecule type" value="Genomic_DNA"/>
</dbReference>
<feature type="compositionally biased region" description="Polar residues" evidence="1">
    <location>
        <begin position="304"/>
        <end position="315"/>
    </location>
</feature>
<dbReference type="Gene3D" id="3.40.50.1580">
    <property type="entry name" value="Nucleoside phosphorylase domain"/>
    <property type="match status" value="1"/>
</dbReference>
<dbReference type="VEuPathDB" id="FungiDB:PV08_01940"/>
<dbReference type="Gene3D" id="3.40.50.300">
    <property type="entry name" value="P-loop containing nucleotide triphosphate hydrolases"/>
    <property type="match status" value="1"/>
</dbReference>
<dbReference type="STRING" id="91928.A0A0D2BSF2"/>
<keyword evidence="4" id="KW-1185">Reference proteome</keyword>
<dbReference type="SUPFAM" id="SSF52540">
    <property type="entry name" value="P-loop containing nucleoside triphosphate hydrolases"/>
    <property type="match status" value="1"/>
</dbReference>
<evidence type="ECO:0000259" key="2">
    <source>
        <dbReference type="Pfam" id="PF00931"/>
    </source>
</evidence>
<dbReference type="SUPFAM" id="SSF53167">
    <property type="entry name" value="Purine and uridine phosphorylases"/>
    <property type="match status" value="1"/>
</dbReference>
<evidence type="ECO:0000313" key="4">
    <source>
        <dbReference type="Proteomes" id="UP000053328"/>
    </source>
</evidence>
<dbReference type="GO" id="GO:0003824">
    <property type="term" value="F:catalytic activity"/>
    <property type="evidence" value="ECO:0007669"/>
    <property type="project" value="InterPro"/>
</dbReference>
<dbReference type="RefSeq" id="XP_016241576.1">
    <property type="nucleotide sequence ID" value="XM_016376300.1"/>
</dbReference>
<dbReference type="Pfam" id="PF00931">
    <property type="entry name" value="NB-ARC"/>
    <property type="match status" value="1"/>
</dbReference>
<dbReference type="GO" id="GO:0009116">
    <property type="term" value="P:nucleoside metabolic process"/>
    <property type="evidence" value="ECO:0007669"/>
    <property type="project" value="InterPro"/>
</dbReference>
<feature type="region of interest" description="Disordered" evidence="1">
    <location>
        <begin position="96"/>
        <end position="132"/>
    </location>
</feature>
<dbReference type="OrthoDB" id="4120585at2759"/>
<feature type="domain" description="NB-ARC" evidence="2">
    <location>
        <begin position="984"/>
        <end position="1121"/>
    </location>
</feature>
<organism evidence="3 4">
    <name type="scientific">Exophiala spinifera</name>
    <dbReference type="NCBI Taxonomy" id="91928"/>
    <lineage>
        <taxon>Eukaryota</taxon>
        <taxon>Fungi</taxon>
        <taxon>Dikarya</taxon>
        <taxon>Ascomycota</taxon>
        <taxon>Pezizomycotina</taxon>
        <taxon>Eurotiomycetes</taxon>
        <taxon>Chaetothyriomycetidae</taxon>
        <taxon>Chaetothyriales</taxon>
        <taxon>Herpotrichiellaceae</taxon>
        <taxon>Exophiala</taxon>
    </lineage>
</organism>
<dbReference type="InterPro" id="IPR019734">
    <property type="entry name" value="TPR_rpt"/>
</dbReference>
<evidence type="ECO:0000313" key="3">
    <source>
        <dbReference type="EMBL" id="KIW21360.1"/>
    </source>
</evidence>
<dbReference type="PANTHER" id="PTHR46082:SF6">
    <property type="entry name" value="AAA+ ATPASE DOMAIN-CONTAINING PROTEIN-RELATED"/>
    <property type="match status" value="1"/>
</dbReference>
<dbReference type="InterPro" id="IPR002182">
    <property type="entry name" value="NB-ARC"/>
</dbReference>